<protein>
    <submittedName>
        <fullName evidence="2">Chaperonin</fullName>
    </submittedName>
</protein>
<dbReference type="PANTHER" id="PTHR34415">
    <property type="entry name" value="INTEGRASE CATALYTIC DOMAIN-CONTAINING PROTEIN"/>
    <property type="match status" value="1"/>
</dbReference>
<comment type="caution">
    <text evidence="2">The sequence shown here is derived from an EMBL/GenBank/DDBJ whole genome shotgun (WGS) entry which is preliminary data.</text>
</comment>
<evidence type="ECO:0000259" key="1">
    <source>
        <dbReference type="Pfam" id="PF25273"/>
    </source>
</evidence>
<organism evidence="2 3">
    <name type="scientific">Candidatus Magnetoglobus multicellularis str. Araruama</name>
    <dbReference type="NCBI Taxonomy" id="890399"/>
    <lineage>
        <taxon>Bacteria</taxon>
        <taxon>Pseudomonadati</taxon>
        <taxon>Thermodesulfobacteriota</taxon>
        <taxon>Desulfobacteria</taxon>
        <taxon>Desulfobacterales</taxon>
        <taxon>Desulfobacteraceae</taxon>
        <taxon>Candidatus Magnetoglobus</taxon>
    </lineage>
</organism>
<dbReference type="Proteomes" id="UP000189670">
    <property type="component" value="Unassembled WGS sequence"/>
</dbReference>
<evidence type="ECO:0000313" key="2">
    <source>
        <dbReference type="EMBL" id="ETR66575.1"/>
    </source>
</evidence>
<reference evidence="3" key="1">
    <citation type="submission" date="2012-11" db="EMBL/GenBank/DDBJ databases">
        <authorList>
            <person name="Lucero-Rivera Y.E."/>
            <person name="Tovar-Ramirez D."/>
        </authorList>
    </citation>
    <scope>NUCLEOTIDE SEQUENCE [LARGE SCALE GENOMIC DNA]</scope>
    <source>
        <strain evidence="3">Araruama</strain>
    </source>
</reference>
<dbReference type="PANTHER" id="PTHR34415:SF1">
    <property type="entry name" value="INTEGRASE CATALYTIC DOMAIN-CONTAINING PROTEIN"/>
    <property type="match status" value="1"/>
</dbReference>
<proteinExistence type="predicted"/>
<sequence length="529" mass="62127">MQQSKKESSIFNIFLDEYISSAYNPSNYTDKIDTPDSQHDIIDKNKELKLVATFLSTPCSCGNNCQNKFTEIELLNARAEFRNFTKNERNCFILGQLRSFQRISKQAKSARTSKTRQRQKFEYRINSDRLVCKDTFLFYYGETDWRLKYLQKHLKEIGATPPVHGNKGRAPDHALTDDDKLKVKQFIINFAITHGMPDPGRDLRKGKGKLRILLPSVLNYREIHRIYQNSSSESSLKKVEYLSFIRIWQELASHICFNKPRSDLCMTCENFKKSINQISSDLNKDRENEKILLHQQAIDHLEYAKKERDHYRKCIKLSEKNYKKLGPRQKQTPCKPNSRSISMHYSWDFAQQLLYPYEDQQVGPIYFKTPRRAQLFGVCCEGIPKQINYLIDEADFLEKNANTVISLLDHFFSSYGLGEKHALLTADNCVGQNKNNAVLHYLIYRTLIGLHEKINFSFMVVGHTKFGPDGYFGMIKYRYRRSCIYTYDQLAGVIEKSSKHNICQHYQDKDGVNNYEYRDWSNWLLKYFK</sequence>
<dbReference type="InterPro" id="IPR057191">
    <property type="entry name" value="DUF7869"/>
</dbReference>
<gene>
    <name evidence="2" type="ORF">OMM_12625</name>
</gene>
<evidence type="ECO:0000313" key="3">
    <source>
        <dbReference type="Proteomes" id="UP000189670"/>
    </source>
</evidence>
<name>A0A1V1NVJ2_9BACT</name>
<feature type="non-terminal residue" evidence="2">
    <location>
        <position position="529"/>
    </location>
</feature>
<feature type="domain" description="DUF7869" evidence="1">
    <location>
        <begin position="375"/>
        <end position="525"/>
    </location>
</feature>
<dbReference type="EMBL" id="ATBP01001891">
    <property type="protein sequence ID" value="ETR66575.1"/>
    <property type="molecule type" value="Genomic_DNA"/>
</dbReference>
<dbReference type="AlphaFoldDB" id="A0A1V1NVJ2"/>
<dbReference type="Pfam" id="PF25273">
    <property type="entry name" value="DUF7869"/>
    <property type="match status" value="1"/>
</dbReference>
<accession>A0A1V1NVJ2</accession>